<reference evidence="1 2" key="1">
    <citation type="submission" date="2013-10" db="EMBL/GenBank/DDBJ databases">
        <title>Draft genomes and the virulence plasmids of Sd1617 vaccine constructs: WRSd3 and WRSd5.</title>
        <authorList>
            <person name="Aksomboon Vongsawan A."/>
            <person name="Venkatesan M.M."/>
            <person name="Vaisvil B."/>
            <person name="Emel G."/>
            <person name="Kepatral V."/>
            <person name="Sethabutr O."/>
            <person name="Serichantalergs O."/>
            <person name="Mason C."/>
        </authorList>
    </citation>
    <scope>NUCLEOTIDE SEQUENCE [LARGE SCALE GENOMIC DNA]</scope>
    <source>
        <strain evidence="1 2">WRSd3</strain>
    </source>
</reference>
<dbReference type="AlphaFoldDB" id="A0A090NMA3"/>
<gene>
    <name evidence="1" type="ORF">WRSd3_00538</name>
</gene>
<dbReference type="PATRIC" id="fig|1401327.3.peg.492"/>
<accession>A0A090NMA3</accession>
<comment type="caution">
    <text evidence="1">The sequence shown here is derived from an EMBL/GenBank/DDBJ whole genome shotgun (WGS) entry which is preliminary data.</text>
</comment>
<protein>
    <submittedName>
        <fullName evidence="1">Uncharacterized protein</fullName>
    </submittedName>
</protein>
<dbReference type="Proteomes" id="UP000017944">
    <property type="component" value="Unassembled WGS sequence"/>
</dbReference>
<proteinExistence type="predicted"/>
<sequence length="97" mass="10733">MGGSGPEEVSFQLTLPEYRYIHLIAICSLQSIVPGVAISPETSIISKLALSGDLPSHQSIGTMDLCYSKTWPDKQVVLRLVLWPEEVSFQLTMKELL</sequence>
<name>A0A090NMA3_SHIDY</name>
<organism evidence="1 2">
    <name type="scientific">Shigella dysenteriae WRSd3</name>
    <dbReference type="NCBI Taxonomy" id="1401327"/>
    <lineage>
        <taxon>Bacteria</taxon>
        <taxon>Pseudomonadati</taxon>
        <taxon>Pseudomonadota</taxon>
        <taxon>Gammaproteobacteria</taxon>
        <taxon>Enterobacterales</taxon>
        <taxon>Enterobacteriaceae</taxon>
        <taxon>Shigella</taxon>
    </lineage>
</organism>
<evidence type="ECO:0000313" key="1">
    <source>
        <dbReference type="EMBL" id="ESU81710.1"/>
    </source>
</evidence>
<evidence type="ECO:0000313" key="2">
    <source>
        <dbReference type="Proteomes" id="UP000017944"/>
    </source>
</evidence>
<dbReference type="EMBL" id="AXUT01000041">
    <property type="protein sequence ID" value="ESU81710.1"/>
    <property type="molecule type" value="Genomic_DNA"/>
</dbReference>